<dbReference type="CDD" id="cd16329">
    <property type="entry name" value="LolA_like"/>
    <property type="match status" value="1"/>
</dbReference>
<name>A0A7M1XMB8_9SPIR</name>
<evidence type="ECO:0000313" key="3">
    <source>
        <dbReference type="EMBL" id="QOS40899.1"/>
    </source>
</evidence>
<dbReference type="KEGG" id="trc:DYE49_10735"/>
<evidence type="ECO:0000259" key="2">
    <source>
        <dbReference type="Pfam" id="PF17131"/>
    </source>
</evidence>
<dbReference type="Proteomes" id="UP000593591">
    <property type="component" value="Chromosome"/>
</dbReference>
<feature type="signal peptide" evidence="1">
    <location>
        <begin position="1"/>
        <end position="38"/>
    </location>
</feature>
<dbReference type="Gene3D" id="2.50.20.10">
    <property type="entry name" value="Lipoprotein localisation LolA/LolB/LppX"/>
    <property type="match status" value="1"/>
</dbReference>
<dbReference type="InterPro" id="IPR033399">
    <property type="entry name" value="TP_0789-like"/>
</dbReference>
<evidence type="ECO:0000313" key="4">
    <source>
        <dbReference type="Proteomes" id="UP000593591"/>
    </source>
</evidence>
<accession>A0A7M1XMB8</accession>
<keyword evidence="1" id="KW-0732">Signal</keyword>
<dbReference type="EMBL" id="CP031517">
    <property type="protein sequence ID" value="QOS40899.1"/>
    <property type="molecule type" value="Genomic_DNA"/>
</dbReference>
<protein>
    <submittedName>
        <fullName evidence="3">Outer membrane lipoprotein-sorting protein</fullName>
    </submittedName>
</protein>
<proteinExistence type="predicted"/>
<dbReference type="Pfam" id="PF17131">
    <property type="entry name" value="LolA_like"/>
    <property type="match status" value="1"/>
</dbReference>
<sequence length="283" mass="32642">MCYNICRILAFNFSLGGKIMKKTMALVLAAVISGTVFAQTPAEIVDKSVTITPPDYSETILTMDLLDRNGKVTEHRQINQYGDRKSGLVRTVFDIRSPASVKDTRILQAENANKSDDKWIYLPSLKTTRRIANTEKKKSFVGSEFTYNDMTLREADKDEHTFVNENGSYTTNGKAYSVWIIKSVPVKDKNLEYAYRIQYIDKESNIPLLMEFYNKKDEKIKEAILEKFSKVKGSTGREYWLRQSQLVKNLETGKQTRVIVEKYTFDKPISDRYFTQNWLNTGK</sequence>
<evidence type="ECO:0000256" key="1">
    <source>
        <dbReference type="SAM" id="SignalP"/>
    </source>
</evidence>
<reference evidence="3 4" key="1">
    <citation type="submission" date="2018-08" db="EMBL/GenBank/DDBJ databases">
        <title>The first complete genome of Treponema rectale (CHPAT), a commensal spirochete of the bovine rectum.</title>
        <authorList>
            <person name="Staton G.J."/>
            <person name="Clegg S.R."/>
            <person name="Carter S.D."/>
            <person name="Radford A.D."/>
            <person name="Darby A."/>
            <person name="Hall N."/>
            <person name="Birtles R.J."/>
            <person name="Evans N.J."/>
        </authorList>
    </citation>
    <scope>NUCLEOTIDE SEQUENCE [LARGE SCALE GENOMIC DNA]</scope>
    <source>
        <strain evidence="3 4">CHPA</strain>
    </source>
</reference>
<dbReference type="AlphaFoldDB" id="A0A7M1XMB8"/>
<feature type="chain" id="PRO_5032292075" evidence="1">
    <location>
        <begin position="39"/>
        <end position="283"/>
    </location>
</feature>
<organism evidence="3 4">
    <name type="scientific">Treponema rectale</name>
    <dbReference type="NCBI Taxonomy" id="744512"/>
    <lineage>
        <taxon>Bacteria</taxon>
        <taxon>Pseudomonadati</taxon>
        <taxon>Spirochaetota</taxon>
        <taxon>Spirochaetia</taxon>
        <taxon>Spirochaetales</taxon>
        <taxon>Treponemataceae</taxon>
        <taxon>Treponema</taxon>
    </lineage>
</organism>
<gene>
    <name evidence="3" type="ORF">DYE49_10735</name>
</gene>
<keyword evidence="3" id="KW-0449">Lipoprotein</keyword>
<feature type="domain" description="Uncharacterized protein TP-0789" evidence="2">
    <location>
        <begin position="90"/>
        <end position="280"/>
    </location>
</feature>